<reference evidence="2" key="1">
    <citation type="submission" date="2020-03" db="EMBL/GenBank/DDBJ databases">
        <authorList>
            <person name="He L."/>
        </authorList>
    </citation>
    <scope>NUCLEOTIDE SEQUENCE</scope>
    <source>
        <strain evidence="2">CkLH20</strain>
    </source>
</reference>
<dbReference type="InterPro" id="IPR010730">
    <property type="entry name" value="HET"/>
</dbReference>
<protein>
    <recommendedName>
        <fullName evidence="1">Heterokaryon incompatibility domain-containing protein</fullName>
    </recommendedName>
</protein>
<dbReference type="GeneID" id="62157061"/>
<name>A0A9P6IE08_9PEZI</name>
<reference evidence="2" key="2">
    <citation type="submission" date="2020-11" db="EMBL/GenBank/DDBJ databases">
        <title>Whole genome sequencing of Colletotrichum sp.</title>
        <authorList>
            <person name="Li H."/>
        </authorList>
    </citation>
    <scope>NUCLEOTIDE SEQUENCE</scope>
    <source>
        <strain evidence="2">CkLH20</strain>
    </source>
</reference>
<feature type="domain" description="Heterokaryon incompatibility" evidence="1">
    <location>
        <begin position="22"/>
        <end position="139"/>
    </location>
</feature>
<comment type="caution">
    <text evidence="2">The sequence shown here is derived from an EMBL/GenBank/DDBJ whole genome shotgun (WGS) entry which is preliminary data.</text>
</comment>
<organism evidence="2 3">
    <name type="scientific">Colletotrichum karsti</name>
    <dbReference type="NCBI Taxonomy" id="1095194"/>
    <lineage>
        <taxon>Eukaryota</taxon>
        <taxon>Fungi</taxon>
        <taxon>Dikarya</taxon>
        <taxon>Ascomycota</taxon>
        <taxon>Pezizomycotina</taxon>
        <taxon>Sordariomycetes</taxon>
        <taxon>Hypocreomycetidae</taxon>
        <taxon>Glomerellales</taxon>
        <taxon>Glomerellaceae</taxon>
        <taxon>Colletotrichum</taxon>
        <taxon>Colletotrichum boninense species complex</taxon>
    </lineage>
</organism>
<dbReference type="Proteomes" id="UP000781932">
    <property type="component" value="Unassembled WGS sequence"/>
</dbReference>
<dbReference type="AlphaFoldDB" id="A0A9P6IE08"/>
<gene>
    <name evidence="2" type="ORF">CkaCkLH20_01268</name>
</gene>
<evidence type="ECO:0000313" key="2">
    <source>
        <dbReference type="EMBL" id="KAF9881118.1"/>
    </source>
</evidence>
<keyword evidence="3" id="KW-1185">Reference proteome</keyword>
<dbReference type="OrthoDB" id="20872at2759"/>
<dbReference type="PANTHER" id="PTHR10622">
    <property type="entry name" value="HET DOMAIN-CONTAINING PROTEIN"/>
    <property type="match status" value="1"/>
</dbReference>
<dbReference type="RefSeq" id="XP_038750579.1">
    <property type="nucleotide sequence ID" value="XM_038883987.1"/>
</dbReference>
<evidence type="ECO:0000259" key="1">
    <source>
        <dbReference type="Pfam" id="PF06985"/>
    </source>
</evidence>
<dbReference type="EMBL" id="JAATWM020000003">
    <property type="protein sequence ID" value="KAF9881118.1"/>
    <property type="molecule type" value="Genomic_DNA"/>
</dbReference>
<proteinExistence type="predicted"/>
<dbReference type="PANTHER" id="PTHR10622:SF10">
    <property type="entry name" value="HET DOMAIN-CONTAINING PROTEIN"/>
    <property type="match status" value="1"/>
</dbReference>
<sequence length="582" mass="66312">MRLVNVYTLELEEFFDADIPEYAILSHTWGKDEVTFQDLCWLADYDKNRTIYASLEGLLSNLGQNMQAKADSIRQRCGYDKIVQSARLAKERYLEYVWVDTCCIDKTSSAELSEAINSMYRWYEKSKICFAVLSDVTSTGDTRTGVRFEDSRWFTRGWTLQELLAPREVLFYDGRWTKVGTRKHMADRLHHITSIPISALGRNVWHGELVKGDFSLAQRMSWASQRQTSRKEDVAYCLLGLFDINMPLLYGEGERAFVRLQQEIIKQFSGQSILAWGMNRPLTVGSLRSKSSPPTIFAPSPVEFADAKILDGDNQGVPFQLNNRGLQIPLEIFNIVHPDICCAPWDVMFEHDNMEDGGHICLLQPLLQVGNAREYIYMEDGQEMMKCAWPVPVVHSRLPLSRSRKKILVMELHQPTQLTNAFRYLGLHFDFDAEATVVESFPPVFSDNRFCMDVTRGVLLFRFVLSDTYADLPTAKGHPVKQFVVAVDIESDSRGFKLGDQGFERSATAVCAWTGYVGDGTGRKGGPYVSLLDAFLGEEKLLDMNQWTDDRITYDDRVLSVHVDVRSDSKGHLCPDIEFELV</sequence>
<dbReference type="Pfam" id="PF06985">
    <property type="entry name" value="HET"/>
    <property type="match status" value="1"/>
</dbReference>
<evidence type="ECO:0000313" key="3">
    <source>
        <dbReference type="Proteomes" id="UP000781932"/>
    </source>
</evidence>
<accession>A0A9P6IE08</accession>